<gene>
    <name evidence="1" type="ORF">PPG34_04155</name>
</gene>
<reference evidence="1 2" key="1">
    <citation type="journal article" date="2023" name="ISME J.">
        <title>Cultivation and genomic characterization of novel and ubiquitous marine nitrite-oxidizing bacteria from the Nitrospirales.</title>
        <authorList>
            <person name="Mueller A.J."/>
            <person name="Daebeler A."/>
            <person name="Herbold C.W."/>
            <person name="Kirkegaard R.H."/>
            <person name="Daims H."/>
        </authorList>
    </citation>
    <scope>NUCLEOTIDE SEQUENCE [LARGE SCALE GENOMIC DNA]</scope>
    <source>
        <strain evidence="1 2">EB</strain>
    </source>
</reference>
<dbReference type="RefSeq" id="WP_313831880.1">
    <property type="nucleotide sequence ID" value="NZ_JAQOUE010000001.1"/>
</dbReference>
<proteinExistence type="predicted"/>
<dbReference type="SUPFAM" id="SSF53448">
    <property type="entry name" value="Nucleotide-diphospho-sugar transferases"/>
    <property type="match status" value="1"/>
</dbReference>
<name>A0ABU3K581_9BACT</name>
<evidence type="ECO:0000313" key="2">
    <source>
        <dbReference type="Proteomes" id="UP001250932"/>
    </source>
</evidence>
<evidence type="ECO:0000313" key="1">
    <source>
        <dbReference type="EMBL" id="MDT7041529.1"/>
    </source>
</evidence>
<accession>A0ABU3K581</accession>
<dbReference type="Proteomes" id="UP001250932">
    <property type="component" value="Unassembled WGS sequence"/>
</dbReference>
<dbReference type="Gene3D" id="3.90.550.10">
    <property type="entry name" value="Spore Coat Polysaccharide Biosynthesis Protein SpsA, Chain A"/>
    <property type="match status" value="1"/>
</dbReference>
<organism evidence="1 2">
    <name type="scientific">Candidatus Nitronereus thalassa</name>
    <dbReference type="NCBI Taxonomy" id="3020898"/>
    <lineage>
        <taxon>Bacteria</taxon>
        <taxon>Pseudomonadati</taxon>
        <taxon>Nitrospirota</taxon>
        <taxon>Nitrospiria</taxon>
        <taxon>Nitrospirales</taxon>
        <taxon>Nitrospiraceae</taxon>
        <taxon>Candidatus Nitronereus</taxon>
    </lineage>
</organism>
<keyword evidence="2" id="KW-1185">Reference proteome</keyword>
<protein>
    <recommendedName>
        <fullName evidence="3">Glycosyltransferase 2-like domain-containing protein</fullName>
    </recommendedName>
</protein>
<comment type="caution">
    <text evidence="1">The sequence shown here is derived from an EMBL/GenBank/DDBJ whole genome shotgun (WGS) entry which is preliminary data.</text>
</comment>
<dbReference type="InterPro" id="IPR029044">
    <property type="entry name" value="Nucleotide-diphossugar_trans"/>
</dbReference>
<sequence>MTNMSPKISFIVCSRNDNYMGNPMWRLETTVNYLIKNLVKVDRVQEAEIIIADWGSSTPIRDVLNIDRAGKDIVRFICIPPSIAKKCQKDSPFSEVHSLNAAARVAKGNYIGRIDQDTLVGEKFLRWFFEVLGHSSQGGSDYENAILFANRKSIPYRFSVQCPKFAYVEKYIEDYGDALKVWNYNPHYPDLFWTSYVGIFLLTKKIWEECGGYNETMIYYDWMEVEMIIRLQTKYQMVDLGKIVDYDFFHLDHYQEKPSWSGILHPRVHASTKSNADMDLTKTPDEFHPNSLDWGLRTYHLTVSPPHGERPNGVDKGMVKSQGSFFGFISLVTSSKIQGILDDINAAVFKVVMPRLEKIKDFVNTWIYRFNLVKETVSGKSLIHWPTLIMGLWTSKRYARLERLKNN</sequence>
<evidence type="ECO:0008006" key="3">
    <source>
        <dbReference type="Google" id="ProtNLM"/>
    </source>
</evidence>
<dbReference type="EMBL" id="JAQOUE010000001">
    <property type="protein sequence ID" value="MDT7041529.1"/>
    <property type="molecule type" value="Genomic_DNA"/>
</dbReference>